<dbReference type="GO" id="GO:0016491">
    <property type="term" value="F:oxidoreductase activity"/>
    <property type="evidence" value="ECO:0007669"/>
    <property type="project" value="UniProtKB-KW"/>
</dbReference>
<dbReference type="AlphaFoldDB" id="A0A139GXA7"/>
<comment type="similarity">
    <text evidence="2">Belongs to the asaB hydroxylase/desaturase family.</text>
</comment>
<organism evidence="3 4">
    <name type="scientific">Pseudocercospora eumusae</name>
    <dbReference type="NCBI Taxonomy" id="321146"/>
    <lineage>
        <taxon>Eukaryota</taxon>
        <taxon>Fungi</taxon>
        <taxon>Dikarya</taxon>
        <taxon>Ascomycota</taxon>
        <taxon>Pezizomycotina</taxon>
        <taxon>Dothideomycetes</taxon>
        <taxon>Dothideomycetidae</taxon>
        <taxon>Mycosphaerellales</taxon>
        <taxon>Mycosphaerellaceae</taxon>
        <taxon>Pseudocercospora</taxon>
    </lineage>
</organism>
<protein>
    <recommendedName>
        <fullName evidence="5">CmcJ-like methyltransferase</fullName>
    </recommendedName>
</protein>
<accession>A0A139GXA7</accession>
<sequence>MTNTITSRINFLARDPIYEHEKPYNLKFDPPKGQPYTNIKADTRDTCIEDIRGREQNFRMETQGFAVLSLEDDGEEGTTMAYEDFDDRTKCQDVYCKQVAEGLKRMLGASRVQIFEYVVRKRHAQFPVATGEEYQFNQPTNTAHIDMTPAWAQETLHQMNPNEPLPSSRFQFVNVWKPLRGPVRDWPLALCDPSTLSSSDLCSSDIVFEEQMIENYLVHSNDTQRWYYLSDQEASEAWVFLQADSRRTGNGKSRGVPHCSFLHPRSLESKWPRESIEVRAAVFFRELEMGDHRSN</sequence>
<dbReference type="NCBIfam" id="NF041278">
    <property type="entry name" value="CmcJ_NvfI_EfuI"/>
    <property type="match status" value="1"/>
</dbReference>
<name>A0A139GXA7_9PEZI</name>
<dbReference type="PANTHER" id="PTHR34598">
    <property type="entry name" value="BLL6449 PROTEIN"/>
    <property type="match status" value="1"/>
</dbReference>
<comment type="caution">
    <text evidence="3">The sequence shown here is derived from an EMBL/GenBank/DDBJ whole genome shotgun (WGS) entry which is preliminary data.</text>
</comment>
<evidence type="ECO:0000256" key="1">
    <source>
        <dbReference type="ARBA" id="ARBA00023002"/>
    </source>
</evidence>
<keyword evidence="1" id="KW-0560">Oxidoreductase</keyword>
<proteinExistence type="inferred from homology"/>
<evidence type="ECO:0000256" key="2">
    <source>
        <dbReference type="ARBA" id="ARBA00023604"/>
    </source>
</evidence>
<evidence type="ECO:0008006" key="5">
    <source>
        <dbReference type="Google" id="ProtNLM"/>
    </source>
</evidence>
<dbReference type="Proteomes" id="UP000070133">
    <property type="component" value="Unassembled WGS sequence"/>
</dbReference>
<gene>
    <name evidence="3" type="ORF">AC578_3668</name>
</gene>
<reference evidence="3 4" key="1">
    <citation type="submission" date="2015-07" db="EMBL/GenBank/DDBJ databases">
        <title>Comparative genomics of the Sigatoka disease complex on banana suggests a link between parallel evolutionary changes in Pseudocercospora fijiensis and Pseudocercospora eumusae and increased virulence on the banana host.</title>
        <authorList>
            <person name="Chang T.-C."/>
            <person name="Salvucci A."/>
            <person name="Crous P.W."/>
            <person name="Stergiopoulos I."/>
        </authorList>
    </citation>
    <scope>NUCLEOTIDE SEQUENCE [LARGE SCALE GENOMIC DNA]</scope>
    <source>
        <strain evidence="3 4">CBS 114824</strain>
    </source>
</reference>
<evidence type="ECO:0000313" key="4">
    <source>
        <dbReference type="Proteomes" id="UP000070133"/>
    </source>
</evidence>
<dbReference type="EMBL" id="LFZN01000254">
    <property type="protein sequence ID" value="KXS94833.1"/>
    <property type="molecule type" value="Genomic_DNA"/>
</dbReference>
<keyword evidence="4" id="KW-1185">Reference proteome</keyword>
<evidence type="ECO:0000313" key="3">
    <source>
        <dbReference type="EMBL" id="KXS94833.1"/>
    </source>
</evidence>
<dbReference type="OrthoDB" id="412788at2759"/>
<dbReference type="PANTHER" id="PTHR34598:SF3">
    <property type="entry name" value="OXIDOREDUCTASE AN1597"/>
    <property type="match status" value="1"/>
</dbReference>
<dbReference type="InterPro" id="IPR044053">
    <property type="entry name" value="AsaB-like"/>
</dbReference>